<proteinExistence type="predicted"/>
<comment type="caution">
    <text evidence="1">The sequence shown here is derived from an EMBL/GenBank/DDBJ whole genome shotgun (WGS) entry which is preliminary data.</text>
</comment>
<accession>A0A0F3NF47</accession>
<dbReference type="EMBL" id="LANW01000001">
    <property type="protein sequence ID" value="KJV66386.1"/>
    <property type="molecule type" value="Genomic_DNA"/>
</dbReference>
<dbReference type="AlphaFoldDB" id="A0A0F3NF47"/>
<dbReference type="PATRIC" id="fig|1359153.3.peg.148"/>
<evidence type="ECO:0000313" key="2">
    <source>
        <dbReference type="Proteomes" id="UP000033385"/>
    </source>
</evidence>
<protein>
    <submittedName>
        <fullName evidence="1">Uncharacterized protein</fullName>
    </submittedName>
</protein>
<evidence type="ECO:0000313" key="1">
    <source>
        <dbReference type="EMBL" id="KJV66386.1"/>
    </source>
</evidence>
<reference evidence="1 2" key="1">
    <citation type="submission" date="2015-01" db="EMBL/GenBank/DDBJ databases">
        <title>Genome Sequencing of Rickettsiales.</title>
        <authorList>
            <person name="Daugherty S.C."/>
            <person name="Su Q."/>
            <person name="Abolude K."/>
            <person name="Beier-Sexton M."/>
            <person name="Carlyon J.A."/>
            <person name="Carter R."/>
            <person name="Day N.P."/>
            <person name="Dumler S.J."/>
            <person name="Dyachenko V."/>
            <person name="Godinez A."/>
            <person name="Kurtti T.J."/>
            <person name="Lichay M."/>
            <person name="Mullins K.E."/>
            <person name="Ott S."/>
            <person name="Pappas-Brown V."/>
            <person name="Paris D.H."/>
            <person name="Patel P."/>
            <person name="Richards A.L."/>
            <person name="Sadzewicz L."/>
            <person name="Sears K."/>
            <person name="Seidman D."/>
            <person name="Sengamalay N."/>
            <person name="Stenos J."/>
            <person name="Tallon L.J."/>
            <person name="Vincent G."/>
            <person name="Fraser C.M."/>
            <person name="Munderloh U."/>
            <person name="Dunning-Hotopp J.C."/>
        </authorList>
    </citation>
    <scope>NUCLEOTIDE SEQUENCE [LARGE SCALE GENOMIC DNA]</scope>
    <source>
        <strain evidence="1 2">ApNP</strain>
    </source>
</reference>
<organism evidence="1 2">
    <name type="scientific">Anaplasma phagocytophilum str. ApNP</name>
    <dbReference type="NCBI Taxonomy" id="1359153"/>
    <lineage>
        <taxon>Bacteria</taxon>
        <taxon>Pseudomonadati</taxon>
        <taxon>Pseudomonadota</taxon>
        <taxon>Alphaproteobacteria</taxon>
        <taxon>Rickettsiales</taxon>
        <taxon>Anaplasmataceae</taxon>
        <taxon>Anaplasma</taxon>
        <taxon>phagocytophilum group</taxon>
    </lineage>
</organism>
<gene>
    <name evidence="1" type="ORF">APHNP_0140</name>
</gene>
<name>A0A0F3NF47_ANAPH</name>
<dbReference type="Proteomes" id="UP000033385">
    <property type="component" value="Unassembled WGS sequence"/>
</dbReference>
<sequence>MFLLCTGEGDNSSSFVFFDAACVNACVYPVTTAWEKV</sequence>